<dbReference type="PANTHER" id="PTHR13252">
    <property type="entry name" value="F-BOX ONLY PROTEIN 28"/>
    <property type="match status" value="1"/>
</dbReference>
<dbReference type="InterPro" id="IPR039719">
    <property type="entry name" value="FBXO28"/>
</dbReference>
<protein>
    <recommendedName>
        <fullName evidence="2">F-box domain-containing protein</fullName>
    </recommendedName>
</protein>
<keyword evidence="4" id="KW-1185">Reference proteome</keyword>
<dbReference type="Pfam" id="PF12937">
    <property type="entry name" value="F-box-like"/>
    <property type="match status" value="1"/>
</dbReference>
<evidence type="ECO:0000313" key="3">
    <source>
        <dbReference type="EMBL" id="KAK8228815.1"/>
    </source>
</evidence>
<dbReference type="PANTHER" id="PTHR13252:SF9">
    <property type="entry name" value="F-BOX ONLY PROTEIN 28"/>
    <property type="match status" value="1"/>
</dbReference>
<accession>A0ABR1YFJ3</accession>
<evidence type="ECO:0000256" key="1">
    <source>
        <dbReference type="SAM" id="MobiDB-lite"/>
    </source>
</evidence>
<feature type="region of interest" description="Disordered" evidence="1">
    <location>
        <begin position="509"/>
        <end position="530"/>
    </location>
</feature>
<gene>
    <name evidence="3" type="ORF">HDK90DRAFT_337125</name>
</gene>
<evidence type="ECO:0000313" key="4">
    <source>
        <dbReference type="Proteomes" id="UP001492380"/>
    </source>
</evidence>
<dbReference type="InterPro" id="IPR001810">
    <property type="entry name" value="F-box_dom"/>
</dbReference>
<organism evidence="3 4">
    <name type="scientific">Phyllosticta capitalensis</name>
    <dbReference type="NCBI Taxonomy" id="121624"/>
    <lineage>
        <taxon>Eukaryota</taxon>
        <taxon>Fungi</taxon>
        <taxon>Dikarya</taxon>
        <taxon>Ascomycota</taxon>
        <taxon>Pezizomycotina</taxon>
        <taxon>Dothideomycetes</taxon>
        <taxon>Dothideomycetes incertae sedis</taxon>
        <taxon>Botryosphaeriales</taxon>
        <taxon>Phyllostictaceae</taxon>
        <taxon>Phyllosticta</taxon>
    </lineage>
</organism>
<dbReference type="SMART" id="SM00256">
    <property type="entry name" value="FBOX"/>
    <property type="match status" value="1"/>
</dbReference>
<dbReference type="SUPFAM" id="SSF81383">
    <property type="entry name" value="F-box domain"/>
    <property type="match status" value="1"/>
</dbReference>
<name>A0ABR1YFJ3_9PEZI</name>
<comment type="caution">
    <text evidence="3">The sequence shown here is derived from an EMBL/GenBank/DDBJ whole genome shotgun (WGS) entry which is preliminary data.</text>
</comment>
<dbReference type="Proteomes" id="UP001492380">
    <property type="component" value="Unassembled WGS sequence"/>
</dbReference>
<feature type="domain" description="F-box" evidence="2">
    <location>
        <begin position="1"/>
        <end position="45"/>
    </location>
</feature>
<proteinExistence type="predicted"/>
<dbReference type="PROSITE" id="PS50181">
    <property type="entry name" value="FBOX"/>
    <property type="match status" value="1"/>
</dbReference>
<feature type="compositionally biased region" description="Low complexity" evidence="1">
    <location>
        <begin position="509"/>
        <end position="524"/>
    </location>
</feature>
<reference evidence="3 4" key="1">
    <citation type="submission" date="2024-04" db="EMBL/GenBank/DDBJ databases">
        <title>Phyllosticta paracitricarpa is synonymous to the EU quarantine fungus P. citricarpa based on phylogenomic analyses.</title>
        <authorList>
            <consortium name="Lawrence Berkeley National Laboratory"/>
            <person name="Van Ingen-Buijs V.A."/>
            <person name="Van Westerhoven A.C."/>
            <person name="Haridas S."/>
            <person name="Skiadas P."/>
            <person name="Martin F."/>
            <person name="Groenewald J.Z."/>
            <person name="Crous P.W."/>
            <person name="Seidl M.F."/>
        </authorList>
    </citation>
    <scope>NUCLEOTIDE SEQUENCE [LARGE SCALE GENOMIC DNA]</scope>
    <source>
        <strain evidence="3 4">CBS 123374</strain>
    </source>
</reference>
<evidence type="ECO:0000259" key="2">
    <source>
        <dbReference type="PROSITE" id="PS50181"/>
    </source>
</evidence>
<sequence>MEKLPNELLVHILSSVLEPADIVKAQSVSRRFLSVARDATLWKKVWWDPTYAPRRLPPDNSAEGNGPLSFLSTRLATKALATPSIPGQKTDFYEEYIAAHAPISVSWVHNSWTDRRFETGHNDGSDDEAIGIGLLYNDGTRKAERIFSPMDDGSITVWNISRDSTAKMGVMLDRTHPGQVGGSPKAGSASGSVDNVTIDSGSKKGYFAVNSTLAEVDLNTMQTVSQNQFPFNITALSQARHPVPLTVGTTGTIHLHDVRKSSGFGAPDFSTRCESITDANTRSSVCELGPSPVSTSPVCQHKPLSILHLPLPGAADVSHSIWVAGRFPSLLHYDRRYFPKLAGNIYSGGDLSSLTYLPHAFVDWDRHAYVEGTDTTIVAAGDYKGKGSLELYGVSAAATTTTTSLPKRPRSTNRNTSLLRILAVGSQGARVVASDCFGNLVWWYRDGKTKARTFNINEALQTTSPYGTAPSPAQDNIDHLYAQYAADLGDLDPYDPVAQPEMVLKMRSTVAPSSWSPTTTATTTDGGGGLNDDALVVQTDNGRVGLVAFGEANALEPQWHEAAQDAAELAHQQQERRYGCMMRRVLENHSRELNWMSSLGMGP</sequence>
<dbReference type="InterPro" id="IPR036047">
    <property type="entry name" value="F-box-like_dom_sf"/>
</dbReference>
<dbReference type="EMBL" id="JBBWRZ010000009">
    <property type="protein sequence ID" value="KAK8228815.1"/>
    <property type="molecule type" value="Genomic_DNA"/>
</dbReference>
<dbReference type="Gene3D" id="1.20.1280.50">
    <property type="match status" value="1"/>
</dbReference>